<organism evidence="1 3">
    <name type="scientific">Pseudomonas putida</name>
    <name type="common">Arthrobacter siderocapsulatus</name>
    <dbReference type="NCBI Taxonomy" id="303"/>
    <lineage>
        <taxon>Bacteria</taxon>
        <taxon>Pseudomonadati</taxon>
        <taxon>Pseudomonadota</taxon>
        <taxon>Gammaproteobacteria</taxon>
        <taxon>Pseudomonadales</taxon>
        <taxon>Pseudomonadaceae</taxon>
        <taxon>Pseudomonas</taxon>
    </lineage>
</organism>
<dbReference type="AlphaFoldDB" id="A0A1L5PT79"/>
<evidence type="ECO:0000313" key="2">
    <source>
        <dbReference type="EMBL" id="POG02994.1"/>
    </source>
</evidence>
<gene>
    <name evidence="2" type="ORF">BGP82_16980</name>
    <name evidence="1" type="ORF">BL240_18630</name>
</gene>
<name>A0A1L5PT79_PSEPU</name>
<evidence type="ECO:0000313" key="3">
    <source>
        <dbReference type="Proteomes" id="UP000185146"/>
    </source>
</evidence>
<evidence type="ECO:0000313" key="1">
    <source>
        <dbReference type="EMBL" id="APO83349.1"/>
    </source>
</evidence>
<sequence length="141" mass="15101">MGYDSRDTAAINAAIAAGFDCSLSGTVEADDQVFVHSIKCPSLPDSQDNGKLLANAIEALTRIYPGDTVWVDVLSEDLPQYVQDAVDSLVGFGTRVIITHNGSATHGNDPRLAEALCNAVRRANVGGALWHPIEKEFVRSF</sequence>
<dbReference type="RefSeq" id="WP_051095764.1">
    <property type="nucleotide sequence ID" value="NZ_CP018743.1"/>
</dbReference>
<reference evidence="2 4" key="3">
    <citation type="submission" date="2018-03" db="EMBL/GenBank/DDBJ databases">
        <title>Draft genome of Pseudomonas putida strain KH-18-2.</title>
        <authorList>
            <person name="Yoshizawa S."/>
            <person name="Khan N.H."/>
            <person name="Nishimura M."/>
            <person name="Chiura H.X."/>
            <person name="Ogura Y."/>
            <person name="Hayashi T."/>
            <person name="Kogure K."/>
        </authorList>
    </citation>
    <scope>NUCLEOTIDE SEQUENCE [LARGE SCALE GENOMIC DNA]</scope>
    <source>
        <strain evidence="2 4">KH-18-2</strain>
    </source>
</reference>
<dbReference type="EMBL" id="MING01000083">
    <property type="protein sequence ID" value="POG02994.1"/>
    <property type="molecule type" value="Genomic_DNA"/>
</dbReference>
<dbReference type="Proteomes" id="UP000185146">
    <property type="component" value="Chromosome"/>
</dbReference>
<dbReference type="Proteomes" id="UP000237378">
    <property type="component" value="Unassembled WGS sequence"/>
</dbReference>
<protein>
    <submittedName>
        <fullName evidence="1">Uncharacterized protein</fullName>
    </submittedName>
</protein>
<proteinExistence type="predicted"/>
<dbReference type="EMBL" id="CP018743">
    <property type="protein sequence ID" value="APO83349.1"/>
    <property type="molecule type" value="Genomic_DNA"/>
</dbReference>
<reference evidence="2 4" key="1">
    <citation type="submission" date="2016-08" db="EMBL/GenBank/DDBJ databases">
        <authorList>
            <person name="Seilhamer J.J."/>
        </authorList>
    </citation>
    <scope>NUCLEOTIDE SEQUENCE [LARGE SCALE GENOMIC DNA]</scope>
    <source>
        <strain evidence="2 4">KH-18-2</strain>
    </source>
</reference>
<evidence type="ECO:0000313" key="4">
    <source>
        <dbReference type="Proteomes" id="UP000237378"/>
    </source>
</evidence>
<reference evidence="1 3" key="2">
    <citation type="submission" date="2016-12" db="EMBL/GenBank/DDBJ databases">
        <title>Draft Genome Sequence of Mercury Resistant Pseudomonas DRA525.</title>
        <authorList>
            <person name="Drace K.M."/>
        </authorList>
    </citation>
    <scope>NUCLEOTIDE SEQUENCE [LARGE SCALE GENOMIC DNA]</scope>
    <source>
        <strain evidence="1 3">DRA525</strain>
    </source>
</reference>
<accession>A0A1L5PT79</accession>